<evidence type="ECO:0000256" key="3">
    <source>
        <dbReference type="SAM" id="Coils"/>
    </source>
</evidence>
<feature type="compositionally biased region" description="Polar residues" evidence="4">
    <location>
        <begin position="742"/>
        <end position="759"/>
    </location>
</feature>
<feature type="repeat" description="RCC1" evidence="2">
    <location>
        <begin position="298"/>
        <end position="349"/>
    </location>
</feature>
<evidence type="ECO:0000313" key="6">
    <source>
        <dbReference type="EMBL" id="OMJ75017.1"/>
    </source>
</evidence>
<sequence length="803" mass="90046">MEGFTEIFVWGMDNCGQLGLGGHNRGKKYASPVFCSFNILIKELSCGEDHSAFISDSGHVYCMGSNSNGKLGIGDRHKVFSSSPSLVESLSQHIAIKVSCGWTHTAVITEEGVLFTWGNGEYGQLGNGLYEDSWTPKFVMKNTHDVSCGARHMGAVSFNTLYMCGSGEMGQLGTGRRQNEAFLIPVSNANVAQVSCGVFHTGFLSTSNEIFTMGGNSFGQLGIGNKKSSISAQKVPLKDCIRIICGNCSLAICSDGLYFWGTSIIGEHLTPKKLKVSSFPIIDAAIGGSFLIAIDSKCNVFSWGNNSNGELGLGDFESRDIATMVTGFKGKKITKLAAGGNFVISLGMNNREKKEYKTPLKSIEGNRIPVLSNRENIERYSHSPGQTDNLAWESSNKKTRKGSRESFSKKSLDKIEYERNSYRNLAKNAELQASLLKNESKTFKEDNFILKSENQILKEENFSLKNENKVLKEEIYLIRNEIEGFKNKLPTDQVVEKVKETYGAEIKSLKTQLEAQCSLQNDLESDLKRALDQNTLLEDSLEKAYKETSAQATREIPELYKKIQGLEEERKRLIEKSETYEERLGNLQILVQKTNEENLIMDKRVQELTDEIRRLNNFIQELQFSNENLNQIVQNHESSYIAMNYENSELQEKVLQMHSHNKEIMTNFEKEVSIKAKEFKDKTIGILNGQKANTTRNIISDDKEGQHSSRKDLSTNQQAKIKNAVSKILDSKPPESPLKNLRVSSPTRKSPDRSTTYRPLSQEFAGKTPNKYDIKGKIQNLIQNRSRIEKKIKLLESGEENNL</sequence>
<reference evidence="6 7" key="1">
    <citation type="submission" date="2016-11" db="EMBL/GenBank/DDBJ databases">
        <title>The macronuclear genome of Stentor coeruleus: a giant cell with tiny introns.</title>
        <authorList>
            <person name="Slabodnick M."/>
            <person name="Ruby J.G."/>
            <person name="Reiff S.B."/>
            <person name="Swart E.C."/>
            <person name="Gosai S."/>
            <person name="Prabakaran S."/>
            <person name="Witkowska E."/>
            <person name="Larue G.E."/>
            <person name="Fisher S."/>
            <person name="Freeman R.M."/>
            <person name="Gunawardena J."/>
            <person name="Chu W."/>
            <person name="Stover N.A."/>
            <person name="Gregory B.D."/>
            <person name="Nowacki M."/>
            <person name="Derisi J."/>
            <person name="Roy S.W."/>
            <person name="Marshall W.F."/>
            <person name="Sood P."/>
        </authorList>
    </citation>
    <scope>NUCLEOTIDE SEQUENCE [LARGE SCALE GENOMIC DNA]</scope>
    <source>
        <strain evidence="6">WM001</strain>
    </source>
</reference>
<feature type="repeat" description="RCC1" evidence="2">
    <location>
        <begin position="58"/>
        <end position="111"/>
    </location>
</feature>
<proteinExistence type="predicted"/>
<dbReference type="Gene3D" id="2.130.10.30">
    <property type="entry name" value="Regulator of chromosome condensation 1/beta-lactamase-inhibitor protein II"/>
    <property type="match status" value="2"/>
</dbReference>
<dbReference type="InterPro" id="IPR009091">
    <property type="entry name" value="RCC1/BLIP-II"/>
</dbReference>
<evidence type="ECO:0000256" key="4">
    <source>
        <dbReference type="SAM" id="MobiDB-lite"/>
    </source>
</evidence>
<comment type="caution">
    <text evidence="6">The sequence shown here is derived from an EMBL/GenBank/DDBJ whole genome shotgun (WGS) entry which is preliminary data.</text>
</comment>
<evidence type="ECO:0000256" key="1">
    <source>
        <dbReference type="ARBA" id="ARBA00022737"/>
    </source>
</evidence>
<protein>
    <recommendedName>
        <fullName evidence="5">RCC1-like domain-containing protein</fullName>
    </recommendedName>
</protein>
<feature type="repeat" description="RCC1" evidence="2">
    <location>
        <begin position="159"/>
        <end position="207"/>
    </location>
</feature>
<name>A0A1R2BE21_9CILI</name>
<dbReference type="SUPFAM" id="SSF50985">
    <property type="entry name" value="RCC1/BLIP-II"/>
    <property type="match status" value="1"/>
</dbReference>
<keyword evidence="3" id="KW-0175">Coiled coil</keyword>
<feature type="region of interest" description="Disordered" evidence="4">
    <location>
        <begin position="697"/>
        <end position="759"/>
    </location>
</feature>
<feature type="compositionally biased region" description="Basic and acidic residues" evidence="4">
    <location>
        <begin position="699"/>
        <end position="713"/>
    </location>
</feature>
<dbReference type="OrthoDB" id="406819at2759"/>
<dbReference type="AlphaFoldDB" id="A0A1R2BE21"/>
<feature type="repeat" description="RCC1" evidence="2">
    <location>
        <begin position="5"/>
        <end position="57"/>
    </location>
</feature>
<dbReference type="InterPro" id="IPR051625">
    <property type="entry name" value="Signaling_Regulatory_Domain"/>
</dbReference>
<dbReference type="EMBL" id="MPUH01000715">
    <property type="protein sequence ID" value="OMJ75017.1"/>
    <property type="molecule type" value="Genomic_DNA"/>
</dbReference>
<keyword evidence="1" id="KW-0677">Repeat</keyword>
<dbReference type="PRINTS" id="PR00633">
    <property type="entry name" value="RCCNDNSATION"/>
</dbReference>
<feature type="domain" description="RCC1-like" evidence="5">
    <location>
        <begin position="7"/>
        <end position="344"/>
    </location>
</feature>
<evidence type="ECO:0000259" key="5">
    <source>
        <dbReference type="Pfam" id="PF25390"/>
    </source>
</evidence>
<gene>
    <name evidence="6" type="ORF">SteCoe_25935</name>
</gene>
<dbReference type="InterPro" id="IPR058923">
    <property type="entry name" value="RCC1-like_dom"/>
</dbReference>
<keyword evidence="7" id="KW-1185">Reference proteome</keyword>
<dbReference type="InterPro" id="IPR000408">
    <property type="entry name" value="Reg_chr_condens"/>
</dbReference>
<dbReference type="PANTHER" id="PTHR22872:SF2">
    <property type="entry name" value="INHIBITOR OF BRUTON TYROSINE KINASE"/>
    <property type="match status" value="1"/>
</dbReference>
<evidence type="ECO:0000256" key="2">
    <source>
        <dbReference type="PROSITE-ProRule" id="PRU00235"/>
    </source>
</evidence>
<accession>A0A1R2BE21</accession>
<dbReference type="PANTHER" id="PTHR22872">
    <property type="entry name" value="BTK-BINDING PROTEIN-RELATED"/>
    <property type="match status" value="1"/>
</dbReference>
<feature type="coiled-coil region" evidence="3">
    <location>
        <begin position="412"/>
        <end position="474"/>
    </location>
</feature>
<feature type="region of interest" description="Disordered" evidence="4">
    <location>
        <begin position="379"/>
        <end position="406"/>
    </location>
</feature>
<dbReference type="Proteomes" id="UP000187209">
    <property type="component" value="Unassembled WGS sequence"/>
</dbReference>
<dbReference type="Pfam" id="PF25390">
    <property type="entry name" value="WD40_RLD"/>
    <property type="match status" value="1"/>
</dbReference>
<feature type="repeat" description="RCC1" evidence="2">
    <location>
        <begin position="112"/>
        <end position="159"/>
    </location>
</feature>
<evidence type="ECO:0000313" key="7">
    <source>
        <dbReference type="Proteomes" id="UP000187209"/>
    </source>
</evidence>
<feature type="coiled-coil region" evidence="3">
    <location>
        <begin position="520"/>
        <end position="639"/>
    </location>
</feature>
<feature type="compositionally biased region" description="Polar residues" evidence="4">
    <location>
        <begin position="383"/>
        <end position="394"/>
    </location>
</feature>
<dbReference type="PROSITE" id="PS00626">
    <property type="entry name" value="RCC1_2"/>
    <property type="match status" value="1"/>
</dbReference>
<organism evidence="6 7">
    <name type="scientific">Stentor coeruleus</name>
    <dbReference type="NCBI Taxonomy" id="5963"/>
    <lineage>
        <taxon>Eukaryota</taxon>
        <taxon>Sar</taxon>
        <taxon>Alveolata</taxon>
        <taxon>Ciliophora</taxon>
        <taxon>Postciliodesmatophora</taxon>
        <taxon>Heterotrichea</taxon>
        <taxon>Heterotrichida</taxon>
        <taxon>Stentoridae</taxon>
        <taxon>Stentor</taxon>
    </lineage>
</organism>
<dbReference type="PROSITE" id="PS50012">
    <property type="entry name" value="RCC1_3"/>
    <property type="match status" value="5"/>
</dbReference>